<comment type="caution">
    <text evidence="1">The sequence shown here is derived from an EMBL/GenBank/DDBJ whole genome shotgun (WGS) entry which is preliminary data.</text>
</comment>
<sequence>MPVSDLNSRQFGSFWYGGRLSALEQACANSFVSRGYGLTIFSYEPLEGVPEGVDVAPAADIVPQDMTRRFLFGGKPHLGHFSDLFRYRMIQKKDLIWVDLDMLMLARPPHPLAGDIVVKEEQGGVNGAILYLSEPDLIEQLIADVTTRMDRNLRWGETGPLALGKLVARNPGRIALSAPTLFYPLEHYDIFKVFLPEYRAECREKCAGASMLHLFNNILVKMGYWKDMAPPVGSALYDAIAQTDGLKFFKDIYPADVMRNVITNYRLRLNGGDLGIKGVIRQAIPSIRRTYLTYRPA</sequence>
<proteinExistence type="predicted"/>
<reference evidence="1" key="1">
    <citation type="submission" date="2021-03" db="EMBL/GenBank/DDBJ databases">
        <title>The complete genome sequence of Acetobacter sp. TBRC 12339.</title>
        <authorList>
            <person name="Charoenyingcharoen P."/>
            <person name="Yukphan P."/>
        </authorList>
    </citation>
    <scope>NUCLEOTIDE SEQUENCE</scope>
    <source>
        <strain evidence="1">TBRC 12339</strain>
    </source>
</reference>
<evidence type="ECO:0008006" key="3">
    <source>
        <dbReference type="Google" id="ProtNLM"/>
    </source>
</evidence>
<dbReference type="RefSeq" id="WP_207845814.1">
    <property type="nucleotide sequence ID" value="NZ_JAFVMH010000003.1"/>
</dbReference>
<organism evidence="1 2">
    <name type="scientific">Acetobacter garciniae</name>
    <dbReference type="NCBI Taxonomy" id="2817435"/>
    <lineage>
        <taxon>Bacteria</taxon>
        <taxon>Pseudomonadati</taxon>
        <taxon>Pseudomonadota</taxon>
        <taxon>Alphaproteobacteria</taxon>
        <taxon>Acetobacterales</taxon>
        <taxon>Acetobacteraceae</taxon>
        <taxon>Acetobacter</taxon>
    </lineage>
</organism>
<keyword evidence="2" id="KW-1185">Reference proteome</keyword>
<dbReference type="AlphaFoldDB" id="A0A939KN13"/>
<dbReference type="Proteomes" id="UP000664073">
    <property type="component" value="Unassembled WGS sequence"/>
</dbReference>
<protein>
    <recommendedName>
        <fullName evidence="3">Alpha 1,4-glycosyltransferase domain-containing protein</fullName>
    </recommendedName>
</protein>
<evidence type="ECO:0000313" key="2">
    <source>
        <dbReference type="Proteomes" id="UP000664073"/>
    </source>
</evidence>
<name>A0A939KN13_9PROT</name>
<gene>
    <name evidence="1" type="ORF">J2D77_08305</name>
</gene>
<dbReference type="EMBL" id="JAFVMH010000003">
    <property type="protein sequence ID" value="MBO1325150.1"/>
    <property type="molecule type" value="Genomic_DNA"/>
</dbReference>
<evidence type="ECO:0000313" key="1">
    <source>
        <dbReference type="EMBL" id="MBO1325150.1"/>
    </source>
</evidence>
<accession>A0A939KN13</accession>